<evidence type="ECO:0000313" key="1">
    <source>
        <dbReference type="EMBL" id="DAD83070.1"/>
    </source>
</evidence>
<dbReference type="InterPro" id="IPR008861">
    <property type="entry name" value="GpX-like"/>
</dbReference>
<name>A0A8S5MLG1_9CAUD</name>
<dbReference type="EMBL" id="BK014927">
    <property type="protein sequence ID" value="DAD83070.1"/>
    <property type="molecule type" value="Genomic_DNA"/>
</dbReference>
<proteinExistence type="predicted"/>
<protein>
    <recommendedName>
        <fullName evidence="2">Phage tail protein</fullName>
    </recommendedName>
</protein>
<reference evidence="1" key="1">
    <citation type="journal article" date="2021" name="Proc. Natl. Acad. Sci. U.S.A.">
        <title>A Catalog of Tens of Thousands of Viruses from Human Metagenomes Reveals Hidden Associations with Chronic Diseases.</title>
        <authorList>
            <person name="Tisza M.J."/>
            <person name="Buck C.B."/>
        </authorList>
    </citation>
    <scope>NUCLEOTIDE SEQUENCE</scope>
    <source>
        <strain evidence="1">Ct1Jx6</strain>
    </source>
</reference>
<evidence type="ECO:0008006" key="2">
    <source>
        <dbReference type="Google" id="ProtNLM"/>
    </source>
</evidence>
<organism evidence="1">
    <name type="scientific">Caudovirales sp. ct1Jx6</name>
    <dbReference type="NCBI Taxonomy" id="2826765"/>
    <lineage>
        <taxon>Viruses</taxon>
        <taxon>Duplodnaviria</taxon>
        <taxon>Heunggongvirae</taxon>
        <taxon>Uroviricota</taxon>
        <taxon>Caudoviricetes</taxon>
    </lineage>
</organism>
<sequence>MANIYITIPGDQWDVIAKKVYGDELKADHLMRHNLHLLDIYEFDAGVEISAPVLPSAQRDSLPPWRRMSA</sequence>
<dbReference type="Pfam" id="PF05489">
    <property type="entry name" value="Phage_tail_X"/>
    <property type="match status" value="1"/>
</dbReference>
<accession>A0A8S5MLG1</accession>